<evidence type="ECO:0000259" key="4">
    <source>
        <dbReference type="Pfam" id="PF01364"/>
    </source>
</evidence>
<proteinExistence type="predicted"/>
<dbReference type="Pfam" id="PF22352">
    <property type="entry name" value="K319L-like_PKD"/>
    <property type="match status" value="1"/>
</dbReference>
<dbReference type="InterPro" id="IPR029031">
    <property type="entry name" value="Gingipain_N_sf"/>
</dbReference>
<dbReference type="InterPro" id="IPR012600">
    <property type="entry name" value="Propeptide_C25"/>
</dbReference>
<dbReference type="Gene3D" id="3.40.50.10390">
    <property type="entry name" value="Gingipain r, domain 1"/>
    <property type="match status" value="1"/>
</dbReference>
<keyword evidence="1 3" id="KW-0732">Signal</keyword>
<reference evidence="6 7" key="1">
    <citation type="submission" date="2007-10" db="EMBL/GenBank/DDBJ databases">
        <title>Complete sequence of Desulfococcus oleovorans Hxd3.</title>
        <authorList>
            <consortium name="US DOE Joint Genome Institute"/>
            <person name="Copeland A."/>
            <person name="Lucas S."/>
            <person name="Lapidus A."/>
            <person name="Barry K."/>
            <person name="Glavina del Rio T."/>
            <person name="Dalin E."/>
            <person name="Tice H."/>
            <person name="Pitluck S."/>
            <person name="Kiss H."/>
            <person name="Brettin T."/>
            <person name="Bruce D."/>
            <person name="Detter J.C."/>
            <person name="Han C."/>
            <person name="Schmutz J."/>
            <person name="Larimer F."/>
            <person name="Land M."/>
            <person name="Hauser L."/>
            <person name="Kyrpides N."/>
            <person name="Kim E."/>
            <person name="Wawrik B."/>
            <person name="Richardson P."/>
        </authorList>
    </citation>
    <scope>NUCLEOTIDE SEQUENCE [LARGE SCALE GENOMIC DNA]</scope>
    <source>
        <strain evidence="7">DSM 6200 / JCM 39069 / Hxd3</strain>
    </source>
</reference>
<dbReference type="Pfam" id="PF08126">
    <property type="entry name" value="Propeptide_C25"/>
    <property type="match status" value="1"/>
</dbReference>
<dbReference type="SUPFAM" id="SSF52129">
    <property type="entry name" value="Caspase-like"/>
    <property type="match status" value="1"/>
</dbReference>
<dbReference type="AlphaFoldDB" id="A8ZUB1"/>
<dbReference type="eggNOG" id="COG1520">
    <property type="taxonomic scope" value="Bacteria"/>
</dbReference>
<dbReference type="EMBL" id="CP000859">
    <property type="protein sequence ID" value="ABW67943.1"/>
    <property type="molecule type" value="Genomic_DNA"/>
</dbReference>
<dbReference type="eggNOG" id="COG4870">
    <property type="taxonomic scope" value="Bacteria"/>
</dbReference>
<dbReference type="Gene3D" id="2.60.40.3800">
    <property type="match status" value="1"/>
</dbReference>
<dbReference type="InterPro" id="IPR013783">
    <property type="entry name" value="Ig-like_fold"/>
</dbReference>
<evidence type="ECO:0000313" key="6">
    <source>
        <dbReference type="EMBL" id="ABW67943.1"/>
    </source>
</evidence>
<evidence type="ECO:0000259" key="5">
    <source>
        <dbReference type="Pfam" id="PF08126"/>
    </source>
</evidence>
<dbReference type="eggNOG" id="COG3325">
    <property type="taxonomic scope" value="Bacteria"/>
</dbReference>
<feature type="compositionally biased region" description="Low complexity" evidence="2">
    <location>
        <begin position="827"/>
        <end position="840"/>
    </location>
</feature>
<dbReference type="InterPro" id="IPR001769">
    <property type="entry name" value="Gingipain"/>
</dbReference>
<dbReference type="KEGG" id="dol:Dole_2139"/>
<evidence type="ECO:0008006" key="8">
    <source>
        <dbReference type="Google" id="ProtNLM"/>
    </source>
</evidence>
<dbReference type="STRING" id="96561.Dole_2139"/>
<feature type="domain" description="Gingipain propeptide" evidence="5">
    <location>
        <begin position="99"/>
        <end position="228"/>
    </location>
</feature>
<evidence type="ECO:0000256" key="3">
    <source>
        <dbReference type="SAM" id="SignalP"/>
    </source>
</evidence>
<feature type="compositionally biased region" description="Acidic residues" evidence="2">
    <location>
        <begin position="763"/>
        <end position="778"/>
    </location>
</feature>
<sequence>MLLRKYNRAVMLLLCLLLIAPAAYAHGWRPARSLETKAEMDKDRQLTIRTVAMSEKTMVFEYAMPGLEAVFAENSPKTATESDAPSGPVKPVLGNAAHRSEPGMPVLPVVPARIVLPEGQDLDDVWVTPGKKTVLPGKYLVAHGQTPYPRIPGVKPEKTEKNRAVYESDDPYPGKLVEIVGVQKKRGVSILLVNLYPVVYRPKSGTLSWYETLTLTVTTKPADSTSSRKPGLPYRSSTTGMLDRAVENPEMVNTYTDKKKTEYAPAEDAIYPRATARYVLITSQAIIDDVSIDPSVADFIAHRQAQGLTTAVVSIDSVLADDNYTGRNDAETLRNFIIYAYENLNTEYVLLGGDTGIIPPRTLWCEAGRYEDYIPSDLYYQCLDGDFNFDGDEEWGERTDGEDGGDVDLMAEIFVGRASAENAAELSNFFSKTMAYETGADDAACLTTSLMCGEYLGFGGIADYAEPGLEEIRLGSDNHGYTTAGFAAFPNFTVDTLYDSDSYEWPAAEIINDIDSNAYSIIVHDGHGLDDQIMKLYNADADALVNTNFIFAQSQACFSGNYEGDCIAEHLTTSTRHGMFAVVFNSREGWGLPYSTDSPSQRLAREFWDACFGEGLADLGAINTASHEDNLWDIGDGFIRWSIYETNLLGDPATVLRGRLSLSLEIPANAMEGDVRSGRVQVFSVKQVPAIKTVATDLLISLTSSDTTEVTVPASVTIRAGESEVSFDLTVEDDLLLDDVQTALITASAPGFIAATAAIDVEDNDTDTDDDGLSDDLEAISRTDRDDADTDDDGIFDGDEDTNQNGTVDPGETDPCNPDTDGDGIQDGTELGYTDGTGLDTDSDSFQPDLDPNTTTDPLDTDTDGDGLPDGQEDANRNGRVDAGETDPSINVRPTANAGADQAVDEGDRTTLDGTGSFDIDDGISSHVWTQTAGPTVTIANSHTVRASFTAPDVEADQTLTFRLSVRDRAGQLTSDTCTVTVRWDGIAPPDNDTPPAAGGGGGGCFIEAVR</sequence>
<dbReference type="GO" id="GO:0004197">
    <property type="term" value="F:cysteine-type endopeptidase activity"/>
    <property type="evidence" value="ECO:0007669"/>
    <property type="project" value="InterPro"/>
</dbReference>
<dbReference type="Gene3D" id="3.40.50.1460">
    <property type="match status" value="1"/>
</dbReference>
<dbReference type="Pfam" id="PF01364">
    <property type="entry name" value="Peptidase_C25"/>
    <property type="match status" value="1"/>
</dbReference>
<dbReference type="HOGENOM" id="CLU_297676_0_0_7"/>
<dbReference type="Gene3D" id="2.60.40.10">
    <property type="entry name" value="Immunoglobulins"/>
    <property type="match status" value="1"/>
</dbReference>
<feature type="compositionally biased region" description="Low complexity" evidence="2">
    <location>
        <begin position="848"/>
        <end position="858"/>
    </location>
</feature>
<dbReference type="InterPro" id="IPR029030">
    <property type="entry name" value="Caspase-like_dom_sf"/>
</dbReference>
<feature type="chain" id="PRO_5002734676" description="Gingipain domain-containing protein" evidence="3">
    <location>
        <begin position="26"/>
        <end position="1011"/>
    </location>
</feature>
<dbReference type="Proteomes" id="UP000008561">
    <property type="component" value="Chromosome"/>
</dbReference>
<name>A8ZUB1_DESOH</name>
<accession>A8ZUB1</accession>
<dbReference type="InterPro" id="IPR038490">
    <property type="entry name" value="Gingipain_propep_sf"/>
</dbReference>
<feature type="domain" description="Gingipain" evidence="4">
    <location>
        <begin position="278"/>
        <end position="656"/>
    </location>
</feature>
<organism evidence="6 7">
    <name type="scientific">Desulfosudis oleivorans (strain DSM 6200 / JCM 39069 / Hxd3)</name>
    <name type="common">Desulfococcus oleovorans</name>
    <dbReference type="NCBI Taxonomy" id="96561"/>
    <lineage>
        <taxon>Bacteria</taxon>
        <taxon>Pseudomonadati</taxon>
        <taxon>Thermodesulfobacteriota</taxon>
        <taxon>Desulfobacteria</taxon>
        <taxon>Desulfobacterales</taxon>
        <taxon>Desulfosudaceae</taxon>
        <taxon>Desulfosudis</taxon>
    </lineage>
</organism>
<evidence type="ECO:0000256" key="1">
    <source>
        <dbReference type="ARBA" id="ARBA00022729"/>
    </source>
</evidence>
<feature type="compositionally biased region" description="Acidic residues" evidence="2">
    <location>
        <begin position="859"/>
        <end position="873"/>
    </location>
</feature>
<feature type="compositionally biased region" description="Basic and acidic residues" evidence="2">
    <location>
        <begin position="874"/>
        <end position="883"/>
    </location>
</feature>
<keyword evidence="7" id="KW-1185">Reference proteome</keyword>
<feature type="signal peptide" evidence="3">
    <location>
        <begin position="1"/>
        <end position="25"/>
    </location>
</feature>
<evidence type="ECO:0000313" key="7">
    <source>
        <dbReference type="Proteomes" id="UP000008561"/>
    </source>
</evidence>
<evidence type="ECO:0000256" key="2">
    <source>
        <dbReference type="SAM" id="MobiDB-lite"/>
    </source>
</evidence>
<feature type="region of interest" description="Disordered" evidence="2">
    <location>
        <begin position="763"/>
        <end position="916"/>
    </location>
</feature>
<protein>
    <recommendedName>
        <fullName evidence="8">Gingipain domain-containing protein</fullName>
    </recommendedName>
</protein>
<gene>
    <name evidence="6" type="ordered locus">Dole_2139</name>
</gene>
<dbReference type="GO" id="GO:0006508">
    <property type="term" value="P:proteolysis"/>
    <property type="evidence" value="ECO:0007669"/>
    <property type="project" value="InterPro"/>
</dbReference>
<feature type="compositionally biased region" description="Acidic residues" evidence="2">
    <location>
        <begin position="786"/>
        <end position="802"/>
    </location>
</feature>